<dbReference type="AlphaFoldDB" id="A0A9Q0IXN6"/>
<reference evidence="1" key="1">
    <citation type="submission" date="2022-07" db="EMBL/GenBank/DDBJ databases">
        <title>Chromosome-level genome of Muraenolepis orangiensis.</title>
        <authorList>
            <person name="Kim J."/>
        </authorList>
    </citation>
    <scope>NUCLEOTIDE SEQUENCE</scope>
    <source>
        <strain evidence="1">KU_S4_2022</strain>
        <tissue evidence="1">Muscle</tissue>
    </source>
</reference>
<protein>
    <submittedName>
        <fullName evidence="1">Uncharacterized protein</fullName>
    </submittedName>
</protein>
<keyword evidence="2" id="KW-1185">Reference proteome</keyword>
<dbReference type="Proteomes" id="UP001148018">
    <property type="component" value="Unassembled WGS sequence"/>
</dbReference>
<proteinExistence type="predicted"/>
<organism evidence="1 2">
    <name type="scientific">Muraenolepis orangiensis</name>
    <name type="common">Patagonian moray cod</name>
    <dbReference type="NCBI Taxonomy" id="630683"/>
    <lineage>
        <taxon>Eukaryota</taxon>
        <taxon>Metazoa</taxon>
        <taxon>Chordata</taxon>
        <taxon>Craniata</taxon>
        <taxon>Vertebrata</taxon>
        <taxon>Euteleostomi</taxon>
        <taxon>Actinopterygii</taxon>
        <taxon>Neopterygii</taxon>
        <taxon>Teleostei</taxon>
        <taxon>Neoteleostei</taxon>
        <taxon>Acanthomorphata</taxon>
        <taxon>Zeiogadaria</taxon>
        <taxon>Gadariae</taxon>
        <taxon>Gadiformes</taxon>
        <taxon>Muraenolepidoidei</taxon>
        <taxon>Muraenolepididae</taxon>
        <taxon>Muraenolepis</taxon>
    </lineage>
</organism>
<evidence type="ECO:0000313" key="1">
    <source>
        <dbReference type="EMBL" id="KAJ3613406.1"/>
    </source>
</evidence>
<evidence type="ECO:0000313" key="2">
    <source>
        <dbReference type="Proteomes" id="UP001148018"/>
    </source>
</evidence>
<name>A0A9Q0IXN6_9TELE</name>
<comment type="caution">
    <text evidence="1">The sequence shown here is derived from an EMBL/GenBank/DDBJ whole genome shotgun (WGS) entry which is preliminary data.</text>
</comment>
<accession>A0A9Q0IXN6</accession>
<gene>
    <name evidence="1" type="ORF">NHX12_019655</name>
</gene>
<sequence length="96" mass="10750">MSWHVTLKGLKAAVRSRTRRLICGRQAWLVPPPPPPAARGGTSQACVRNETASALGMRRRGHWEWKLRVSLHNPLLPHLSIGPTTIMKEELRGVKD</sequence>
<dbReference type="EMBL" id="JANIIK010000035">
    <property type="protein sequence ID" value="KAJ3613406.1"/>
    <property type="molecule type" value="Genomic_DNA"/>
</dbReference>